<dbReference type="GO" id="GO:0006955">
    <property type="term" value="P:immune response"/>
    <property type="evidence" value="ECO:0007669"/>
    <property type="project" value="InterPro"/>
</dbReference>
<dbReference type="SUPFAM" id="SSF47266">
    <property type="entry name" value="4-helical cytokines"/>
    <property type="match status" value="1"/>
</dbReference>
<reference evidence="8" key="1">
    <citation type="submission" date="2025-08" db="UniProtKB">
        <authorList>
            <consortium name="Ensembl"/>
        </authorList>
    </citation>
    <scope>IDENTIFICATION</scope>
</reference>
<dbReference type="GO" id="GO:0005133">
    <property type="term" value="F:type II interferon receptor binding"/>
    <property type="evidence" value="ECO:0007669"/>
    <property type="project" value="InterPro"/>
</dbReference>
<evidence type="ECO:0000313" key="8">
    <source>
        <dbReference type="Ensembl" id="ENSDLAP00005040919.2"/>
    </source>
</evidence>
<feature type="signal peptide" evidence="7">
    <location>
        <begin position="1"/>
        <end position="22"/>
    </location>
</feature>
<evidence type="ECO:0000256" key="1">
    <source>
        <dbReference type="ARBA" id="ARBA00004613"/>
    </source>
</evidence>
<dbReference type="Gene3D" id="1.20.1250.10">
    <property type="match status" value="1"/>
</dbReference>
<dbReference type="PANTHER" id="PTHR11419">
    <property type="entry name" value="INTERFERON GAMMA"/>
    <property type="match status" value="1"/>
</dbReference>
<feature type="compositionally biased region" description="Basic residues" evidence="6">
    <location>
        <begin position="181"/>
        <end position="198"/>
    </location>
</feature>
<evidence type="ECO:0008006" key="10">
    <source>
        <dbReference type="Google" id="ProtNLM"/>
    </source>
</evidence>
<evidence type="ECO:0000256" key="4">
    <source>
        <dbReference type="ARBA" id="ARBA00022525"/>
    </source>
</evidence>
<proteinExistence type="inferred from homology"/>
<evidence type="ECO:0000256" key="7">
    <source>
        <dbReference type="SAM" id="SignalP"/>
    </source>
</evidence>
<feature type="region of interest" description="Disordered" evidence="6">
    <location>
        <begin position="176"/>
        <end position="198"/>
    </location>
</feature>
<dbReference type="RefSeq" id="XP_051247744.1">
    <property type="nucleotide sequence ID" value="XM_051391784.1"/>
</dbReference>
<dbReference type="OrthoDB" id="8957647at2759"/>
<dbReference type="Ensembl" id="ENSDLAT00005043693.2">
    <property type="protein sequence ID" value="ENSDLAP00005040919.2"/>
    <property type="gene ID" value="ENSDLAG00005018290.2"/>
</dbReference>
<dbReference type="GeneID" id="127358596"/>
<organism evidence="8 9">
    <name type="scientific">Dicentrarchus labrax</name>
    <name type="common">European seabass</name>
    <name type="synonym">Morone labrax</name>
    <dbReference type="NCBI Taxonomy" id="13489"/>
    <lineage>
        <taxon>Eukaryota</taxon>
        <taxon>Metazoa</taxon>
        <taxon>Chordata</taxon>
        <taxon>Craniata</taxon>
        <taxon>Vertebrata</taxon>
        <taxon>Euteleostomi</taxon>
        <taxon>Actinopterygii</taxon>
        <taxon>Neopterygii</taxon>
        <taxon>Teleostei</taxon>
        <taxon>Neoteleostei</taxon>
        <taxon>Acanthomorphata</taxon>
        <taxon>Eupercaria</taxon>
        <taxon>Moronidae</taxon>
        <taxon>Dicentrarchus</taxon>
    </lineage>
</organism>
<dbReference type="GO" id="GO:0005615">
    <property type="term" value="C:extracellular space"/>
    <property type="evidence" value="ECO:0007669"/>
    <property type="project" value="UniProtKB-KW"/>
</dbReference>
<comment type="subcellular location">
    <subcellularLocation>
        <location evidence="1">Secreted</location>
    </subcellularLocation>
</comment>
<keyword evidence="7" id="KW-0732">Signal</keyword>
<dbReference type="InterPro" id="IPR009079">
    <property type="entry name" value="4_helix_cytokine-like_core"/>
</dbReference>
<evidence type="ECO:0000256" key="3">
    <source>
        <dbReference type="ARBA" id="ARBA00022514"/>
    </source>
</evidence>
<evidence type="ECO:0000313" key="9">
    <source>
        <dbReference type="Proteomes" id="UP000694389"/>
    </source>
</evidence>
<dbReference type="AlphaFoldDB" id="A0A8C4HDA0"/>
<dbReference type="PANTHER" id="PTHR11419:SF0">
    <property type="entry name" value="INTERFERON GAMMA"/>
    <property type="match status" value="1"/>
</dbReference>
<feature type="region of interest" description="Disordered" evidence="6">
    <location>
        <begin position="88"/>
        <end position="109"/>
    </location>
</feature>
<dbReference type="GeneTree" id="ENSGT00940000174747"/>
<dbReference type="OMA" id="HRYHEQE"/>
<comment type="similarity">
    <text evidence="2">Belongs to the type II (or gamma) interferon family.</text>
</comment>
<feature type="compositionally biased region" description="Polar residues" evidence="6">
    <location>
        <begin position="93"/>
        <end position="107"/>
    </location>
</feature>
<keyword evidence="9" id="KW-1185">Reference proteome</keyword>
<evidence type="ECO:0000256" key="6">
    <source>
        <dbReference type="SAM" id="MobiDB-lite"/>
    </source>
</evidence>
<evidence type="ECO:0000256" key="2">
    <source>
        <dbReference type="ARBA" id="ARBA00007566"/>
    </source>
</evidence>
<gene>
    <name evidence="8" type="primary">LOC127358596</name>
</gene>
<name>A0A8C4HDA0_DICLA</name>
<accession>A0A8C4HDA0</accession>
<evidence type="ECO:0000256" key="5">
    <source>
        <dbReference type="ARBA" id="ARBA00023180"/>
    </source>
</evidence>
<reference evidence="8" key="2">
    <citation type="submission" date="2025-09" db="UniProtKB">
        <authorList>
            <consortium name="Ensembl"/>
        </authorList>
    </citation>
    <scope>IDENTIFICATION</scope>
</reference>
<keyword evidence="5" id="KW-0325">Glycoprotein</keyword>
<keyword evidence="3" id="KW-0202">Cytokine</keyword>
<protein>
    <recommendedName>
        <fullName evidence="10">Interferon gamma</fullName>
    </recommendedName>
</protein>
<keyword evidence="4" id="KW-0964">Secreted</keyword>
<dbReference type="Proteomes" id="UP000694389">
    <property type="component" value="Unassembled WGS sequence"/>
</dbReference>
<sequence>MVAMARAVVCLFLWLSVCQVRSSHINVEMNRTIQNLLQHYKIRNVERFDGKPVFSRNALAGKMEMKKLFMGAVLETYEKLIDKMLKQLPTPSPQTTGSNDGPASSVTAADASGDVRTGLKYILNKIKMLRQHRYREQGVLLQELQTLQHIQMDKHVVQSKALWELPWLYEEASSLSDEMQRRRRRRRQTRRLKSQLSG</sequence>
<dbReference type="GO" id="GO:0005125">
    <property type="term" value="F:cytokine activity"/>
    <property type="evidence" value="ECO:0007669"/>
    <property type="project" value="UniProtKB-KW"/>
</dbReference>
<dbReference type="InterPro" id="IPR002069">
    <property type="entry name" value="Interferon_gamma"/>
</dbReference>
<feature type="chain" id="PRO_5035845419" description="Interferon gamma" evidence="7">
    <location>
        <begin position="23"/>
        <end position="198"/>
    </location>
</feature>